<accession>A0A2R8AWM5</accession>
<dbReference type="InterPro" id="IPR011049">
    <property type="entry name" value="Serralysin-like_metalloprot_C"/>
</dbReference>
<dbReference type="InterPro" id="IPR003995">
    <property type="entry name" value="RTX_toxin_determinant-A"/>
</dbReference>
<dbReference type="GO" id="GO:0016020">
    <property type="term" value="C:membrane"/>
    <property type="evidence" value="ECO:0007669"/>
    <property type="project" value="UniProtKB-SubCell"/>
</dbReference>
<dbReference type="InterPro" id="IPR018511">
    <property type="entry name" value="Hemolysin-typ_Ca-bd_CS"/>
</dbReference>
<keyword evidence="3" id="KW-0964">Secreted</keyword>
<keyword evidence="9" id="KW-1185">Reference proteome</keyword>
<dbReference type="PANTHER" id="PTHR38340:SF1">
    <property type="entry name" value="S-LAYER PROTEIN"/>
    <property type="match status" value="1"/>
</dbReference>
<proteinExistence type="predicted"/>
<evidence type="ECO:0000256" key="2">
    <source>
        <dbReference type="ARBA" id="ARBA00004613"/>
    </source>
</evidence>
<dbReference type="AlphaFoldDB" id="A0A2R8AWM5"/>
<keyword evidence="5" id="KW-0677">Repeat</keyword>
<evidence type="ECO:0000313" key="9">
    <source>
        <dbReference type="Proteomes" id="UP000244904"/>
    </source>
</evidence>
<dbReference type="Proteomes" id="UP000244904">
    <property type="component" value="Unassembled WGS sequence"/>
</dbReference>
<evidence type="ECO:0000256" key="7">
    <source>
        <dbReference type="ARBA" id="ARBA00023136"/>
    </source>
</evidence>
<dbReference type="PRINTS" id="PR00313">
    <property type="entry name" value="CABNDNGRPT"/>
</dbReference>
<dbReference type="Pfam" id="PF00353">
    <property type="entry name" value="HemolysinCabind"/>
    <property type="match status" value="4"/>
</dbReference>
<dbReference type="PRINTS" id="PR01488">
    <property type="entry name" value="RTXTOXINA"/>
</dbReference>
<keyword evidence="7" id="KW-0472">Membrane</keyword>
<evidence type="ECO:0000256" key="1">
    <source>
        <dbReference type="ARBA" id="ARBA00004370"/>
    </source>
</evidence>
<keyword evidence="4" id="KW-0800">Toxin</keyword>
<reference evidence="9" key="1">
    <citation type="submission" date="2018-03" db="EMBL/GenBank/DDBJ databases">
        <authorList>
            <person name="Rodrigo-Torres L."/>
            <person name="Arahal R. D."/>
            <person name="Lucena T."/>
        </authorList>
    </citation>
    <scope>NUCLEOTIDE SEQUENCE [LARGE SCALE GENOMIC DNA]</scope>
    <source>
        <strain evidence="9">CECT 8871</strain>
    </source>
</reference>
<dbReference type="InterPro" id="IPR001343">
    <property type="entry name" value="Hemolysn_Ca-bd"/>
</dbReference>
<dbReference type="Gene3D" id="2.60.120.380">
    <property type="match status" value="2"/>
</dbReference>
<dbReference type="PANTHER" id="PTHR38340">
    <property type="entry name" value="S-LAYER PROTEIN"/>
    <property type="match status" value="1"/>
</dbReference>
<organism evidence="8 9">
    <name type="scientific">Pseudoprimorskyibacter insulae</name>
    <dbReference type="NCBI Taxonomy" id="1695997"/>
    <lineage>
        <taxon>Bacteria</taxon>
        <taxon>Pseudomonadati</taxon>
        <taxon>Pseudomonadota</taxon>
        <taxon>Alphaproteobacteria</taxon>
        <taxon>Rhodobacterales</taxon>
        <taxon>Paracoccaceae</taxon>
        <taxon>Pseudoprimorskyibacter</taxon>
    </lineage>
</organism>
<dbReference type="RefSeq" id="WP_181389435.1">
    <property type="nucleotide sequence ID" value="NZ_OMOJ01000003.1"/>
</dbReference>
<protein>
    <submittedName>
        <fullName evidence="8">Leukotoxin</fullName>
    </submittedName>
</protein>
<dbReference type="InterPro" id="IPR050557">
    <property type="entry name" value="RTX_toxin/Mannuronan_C5-epim"/>
</dbReference>
<evidence type="ECO:0000256" key="5">
    <source>
        <dbReference type="ARBA" id="ARBA00022737"/>
    </source>
</evidence>
<evidence type="ECO:0000313" key="8">
    <source>
        <dbReference type="EMBL" id="SPF80264.1"/>
    </source>
</evidence>
<dbReference type="PROSITE" id="PS00330">
    <property type="entry name" value="HEMOLYSIN_CALCIUM"/>
    <property type="match status" value="1"/>
</dbReference>
<evidence type="ECO:0000256" key="3">
    <source>
        <dbReference type="ARBA" id="ARBA00022525"/>
    </source>
</evidence>
<evidence type="ECO:0000256" key="4">
    <source>
        <dbReference type="ARBA" id="ARBA00022656"/>
    </source>
</evidence>
<dbReference type="GO" id="GO:0005509">
    <property type="term" value="F:calcium ion binding"/>
    <property type="evidence" value="ECO:0007669"/>
    <property type="project" value="InterPro"/>
</dbReference>
<sequence>MASPAFATFTNSLSGNYDEDRYILQLTAGKNYWYDLERAVDDPGGISVSFASQTGARMDGNTATADGDHRLVLKSQPYAMYTPNYVPGYAGAYTLSVYEEVGNSNASTERLEVETAYHGRFDYVSDRDVIGFQGRAGVGYFNEIVTEVEGATVSGYIKNDGSGPSYTYFTPEADELLYVGVYSGVVTDYTLTVRQEVGNSLSSVAVLKPDTSIASRIDYMGDYDVFHVTPEDGFGLTVTVTAADTDPALGLDLFAYEYDVSYGVTDTQFVLTGPTAITVGADGPGGYILTAEREVLGTLDSKSMLTPDAPVHDTLQYGGDIDVFRFEITDGADYLIRFRGDPGGDELTRLRFAIFDEDGTQVPVNGGLGSEWRYLTEGLGAGTYFARLLTGQIYDGGDYILTMTPEEAGDAQTGSAIRPGGQFAGNIDEWDDEDWVRIVAQPGRDVTLSIDMGSGAPTLSPIEPEEGIFLSLVDETGTVLAISTVTDTSETLTFTPEPGKTYFAKVTPPPGSFSLFGPDIFAWSEGDMGYGYTLSMTQNGVRIGTALAEVLSGSDGPDWITADAGNDTVNALDGADTVIAGPGDDVVNGGTTAADLRDVIYGGDGDDSLVGGYGNDELRGDAGNDTLEGGFGADTVLGGTGNDVLTGGAWGDMLFGGDGDDFLNGGFGFDRLNGGSGADQFFHLGAAGHGSDWIQDYSAAEGDVLVYGGTATKGDFLVQRAATPGAGDAAVKEVFITHVPSNALLWALVDGDAQAAITVRAGGVEFDLLA</sequence>
<dbReference type="GO" id="GO:0005576">
    <property type="term" value="C:extracellular region"/>
    <property type="evidence" value="ECO:0007669"/>
    <property type="project" value="UniProtKB-SubCell"/>
</dbReference>
<dbReference type="Gene3D" id="2.150.10.10">
    <property type="entry name" value="Serralysin-like metalloprotease, C-terminal"/>
    <property type="match status" value="2"/>
</dbReference>
<gene>
    <name evidence="8" type="primary">ltxA_16</name>
    <name evidence="8" type="ORF">PRI8871_02071</name>
</gene>
<evidence type="ECO:0000256" key="6">
    <source>
        <dbReference type="ARBA" id="ARBA00023026"/>
    </source>
</evidence>
<dbReference type="GO" id="GO:0090729">
    <property type="term" value="F:toxin activity"/>
    <property type="evidence" value="ECO:0007669"/>
    <property type="project" value="UniProtKB-KW"/>
</dbReference>
<name>A0A2R8AWM5_9RHOB</name>
<keyword evidence="6" id="KW-0843">Virulence</keyword>
<dbReference type="EMBL" id="OMOJ01000003">
    <property type="protein sequence ID" value="SPF80264.1"/>
    <property type="molecule type" value="Genomic_DNA"/>
</dbReference>
<dbReference type="SUPFAM" id="SSF51120">
    <property type="entry name" value="beta-Roll"/>
    <property type="match status" value="2"/>
</dbReference>
<comment type="subcellular location">
    <subcellularLocation>
        <location evidence="1">Membrane</location>
    </subcellularLocation>
    <subcellularLocation>
        <location evidence="2">Secreted</location>
    </subcellularLocation>
</comment>